<evidence type="ECO:0000313" key="3">
    <source>
        <dbReference type="Proteomes" id="UP001162640"/>
    </source>
</evidence>
<keyword evidence="1" id="KW-1133">Transmembrane helix</keyword>
<dbReference type="Proteomes" id="UP001162640">
    <property type="component" value="Unassembled WGS sequence"/>
</dbReference>
<evidence type="ECO:0000256" key="1">
    <source>
        <dbReference type="SAM" id="Phobius"/>
    </source>
</evidence>
<feature type="transmembrane region" description="Helical" evidence="1">
    <location>
        <begin position="175"/>
        <end position="196"/>
    </location>
</feature>
<protein>
    <submittedName>
        <fullName evidence="2">Uncharacterized protein</fullName>
    </submittedName>
</protein>
<evidence type="ECO:0000313" key="2">
    <source>
        <dbReference type="EMBL" id="GMH87139.1"/>
    </source>
</evidence>
<dbReference type="EMBL" id="BLQM01000389">
    <property type="protein sequence ID" value="GMH87139.1"/>
    <property type="molecule type" value="Genomic_DNA"/>
</dbReference>
<reference evidence="3" key="1">
    <citation type="journal article" date="2023" name="Commun. Biol.">
        <title>Genome analysis of Parmales, the sister group of diatoms, reveals the evolutionary specialization of diatoms from phago-mixotrophs to photoautotrophs.</title>
        <authorList>
            <person name="Ban H."/>
            <person name="Sato S."/>
            <person name="Yoshikawa S."/>
            <person name="Yamada K."/>
            <person name="Nakamura Y."/>
            <person name="Ichinomiya M."/>
            <person name="Sato N."/>
            <person name="Blanc-Mathieu R."/>
            <person name="Endo H."/>
            <person name="Kuwata A."/>
            <person name="Ogata H."/>
        </authorList>
    </citation>
    <scope>NUCLEOTIDE SEQUENCE [LARGE SCALE GENOMIC DNA]</scope>
</reference>
<gene>
    <name evidence="2" type="ORF">TL16_g10761</name>
</gene>
<name>A0A9W7ENG1_9STRA</name>
<keyword evidence="1" id="KW-0812">Transmembrane</keyword>
<feature type="transmembrane region" description="Helical" evidence="1">
    <location>
        <begin position="68"/>
        <end position="91"/>
    </location>
</feature>
<accession>A0A9W7ENG1</accession>
<sequence length="255" mass="28497">MALPENVKEVMKAASFFNIDLFNMVSVGCWTDGIGFFSKTMAMTLVVIMLCGALVSIGVVVKNHRLWCFTAVIAIMYLVLPTMTTTIFGLFPCYSLDNGSSMLRKDYSISCDEGGGGITPLVFLWEPYKPSFWYWEIVETTRRLMMTGVLSTIQPGTFSQLGSSFIAEGYDSETMGVLLIVSQIIIIVLFLAWAYYKKDAFSTSTERMARDAAMGQKKKKKKSEEDEDDVEVEWVDVGERKGSVFGFKARPGWGL</sequence>
<keyword evidence="1" id="KW-0472">Membrane</keyword>
<comment type="caution">
    <text evidence="2">The sequence shown here is derived from an EMBL/GenBank/DDBJ whole genome shotgun (WGS) entry which is preliminary data.</text>
</comment>
<proteinExistence type="predicted"/>
<dbReference type="AlphaFoldDB" id="A0A9W7ENG1"/>
<organism evidence="2 3">
    <name type="scientific">Triparma laevis f. inornata</name>
    <dbReference type="NCBI Taxonomy" id="1714386"/>
    <lineage>
        <taxon>Eukaryota</taxon>
        <taxon>Sar</taxon>
        <taxon>Stramenopiles</taxon>
        <taxon>Ochrophyta</taxon>
        <taxon>Bolidophyceae</taxon>
        <taxon>Parmales</taxon>
        <taxon>Triparmaceae</taxon>
        <taxon>Triparma</taxon>
    </lineage>
</organism>
<feature type="transmembrane region" description="Helical" evidence="1">
    <location>
        <begin position="41"/>
        <end position="61"/>
    </location>
</feature>